<dbReference type="AlphaFoldDB" id="A0A7K1Y6F5"/>
<evidence type="ECO:0000313" key="1">
    <source>
        <dbReference type="EMBL" id="MXV50143.1"/>
    </source>
</evidence>
<accession>A0A7K1Y6F5</accession>
<dbReference type="Gene3D" id="3.40.50.300">
    <property type="entry name" value="P-loop containing nucleotide triphosphate hydrolases"/>
    <property type="match status" value="1"/>
</dbReference>
<dbReference type="Proteomes" id="UP000466586">
    <property type="component" value="Unassembled WGS sequence"/>
</dbReference>
<organism evidence="1 2">
    <name type="scientific">Hufsiella arboris</name>
    <dbReference type="NCBI Taxonomy" id="2695275"/>
    <lineage>
        <taxon>Bacteria</taxon>
        <taxon>Pseudomonadati</taxon>
        <taxon>Bacteroidota</taxon>
        <taxon>Sphingobacteriia</taxon>
        <taxon>Sphingobacteriales</taxon>
        <taxon>Sphingobacteriaceae</taxon>
        <taxon>Hufsiella</taxon>
    </lineage>
</organism>
<sequence length="248" mass="27369">MLMTSIARKKELVSRLQTDILRWQGFKLPSAQTQAIGLGAVEKAFPNGVFPTGTVHEFVCGTPEQAAASGGFLGGILASLMQNNGACLWISTSRTIFPPALKIFGIEPDKVIFIDLRRERDVLWVTEEALKCEGLAAVIAELREIDFAQSRRLQLAVEKSKVTGFVIRTDPQKLTATTCVARWQITSLPSQLENGMPGVGYPRWNVELTKVRNGNPGNWKMEWSPEGFIPVKEPVAIKVPIVRKLKAV</sequence>
<dbReference type="EMBL" id="WVHT01000002">
    <property type="protein sequence ID" value="MXV50143.1"/>
    <property type="molecule type" value="Genomic_DNA"/>
</dbReference>
<keyword evidence="2" id="KW-1185">Reference proteome</keyword>
<name>A0A7K1Y6F5_9SPHI</name>
<reference evidence="1 2" key="1">
    <citation type="submission" date="2019-11" db="EMBL/GenBank/DDBJ databases">
        <title>Pedobacter sp. HMF7647 Genome sequencing and assembly.</title>
        <authorList>
            <person name="Kang H."/>
            <person name="Kim H."/>
            <person name="Joh K."/>
        </authorList>
    </citation>
    <scope>NUCLEOTIDE SEQUENCE [LARGE SCALE GENOMIC DNA]</scope>
    <source>
        <strain evidence="1 2">HMF7647</strain>
    </source>
</reference>
<proteinExistence type="predicted"/>
<evidence type="ECO:0000313" key="2">
    <source>
        <dbReference type="Proteomes" id="UP000466586"/>
    </source>
</evidence>
<dbReference type="InterPro" id="IPR027417">
    <property type="entry name" value="P-loop_NTPase"/>
</dbReference>
<gene>
    <name evidence="1" type="ORF">GS399_04110</name>
</gene>
<protein>
    <submittedName>
        <fullName evidence="1">Error-prone repair protein ImuA</fullName>
    </submittedName>
</protein>
<dbReference type="PIRSF" id="PIRSF034285">
    <property type="entry name" value="UCP034285"/>
    <property type="match status" value="1"/>
</dbReference>
<dbReference type="InterPro" id="IPR017026">
    <property type="entry name" value="ImuA"/>
</dbReference>
<comment type="caution">
    <text evidence="1">The sequence shown here is derived from an EMBL/GenBank/DDBJ whole genome shotgun (WGS) entry which is preliminary data.</text>
</comment>
<dbReference type="SUPFAM" id="SSF52540">
    <property type="entry name" value="P-loop containing nucleoside triphosphate hydrolases"/>
    <property type="match status" value="1"/>
</dbReference>